<dbReference type="OMA" id="WSAKRNI"/>
<name>A0A804KLS8_MUSAM</name>
<accession>A0A804KLS8</accession>
<proteinExistence type="predicted"/>
<dbReference type="Pfam" id="PF04258">
    <property type="entry name" value="Peptidase_A22B"/>
    <property type="match status" value="1"/>
</dbReference>
<keyword evidence="4" id="KW-1185">Reference proteome</keyword>
<evidence type="ECO:0000313" key="3">
    <source>
        <dbReference type="EnsemblPlants" id="Ma09_p20510.1"/>
    </source>
</evidence>
<sequence length="101" mass="11152">MLLALALCFDHRKSRDMACMSELSSSKQHKYIWYALFGYVVGLITALAAGVLTQSPQPALLYLIPSTLGPLDFHSWARNEISELWNGGSPAPSEKVRTVDV</sequence>
<dbReference type="InParanoid" id="A0A804KLS8"/>
<feature type="transmembrane region" description="Helical" evidence="1">
    <location>
        <begin position="31"/>
        <end position="52"/>
    </location>
</feature>
<keyword evidence="1" id="KW-1133">Transmembrane helix</keyword>
<evidence type="ECO:0000313" key="2">
    <source>
        <dbReference type="EMBL" id="CAG1835971.1"/>
    </source>
</evidence>
<reference evidence="3" key="2">
    <citation type="submission" date="2021-05" db="UniProtKB">
        <authorList>
            <consortium name="EnsemblPlants"/>
        </authorList>
    </citation>
    <scope>IDENTIFICATION</scope>
    <source>
        <strain evidence="3">subsp. malaccensis</strain>
    </source>
</reference>
<dbReference type="PANTHER" id="PTHR12174:SF22">
    <property type="entry name" value="SIGNAL PEPTIDE PEPTIDASE-LIKE 3"/>
    <property type="match status" value="1"/>
</dbReference>
<organism evidence="3 4">
    <name type="scientific">Musa acuminata subsp. malaccensis</name>
    <name type="common">Wild banana</name>
    <name type="synonym">Musa malaccensis</name>
    <dbReference type="NCBI Taxonomy" id="214687"/>
    <lineage>
        <taxon>Eukaryota</taxon>
        <taxon>Viridiplantae</taxon>
        <taxon>Streptophyta</taxon>
        <taxon>Embryophyta</taxon>
        <taxon>Tracheophyta</taxon>
        <taxon>Spermatophyta</taxon>
        <taxon>Magnoliopsida</taxon>
        <taxon>Liliopsida</taxon>
        <taxon>Zingiberales</taxon>
        <taxon>Musaceae</taxon>
        <taxon>Musa</taxon>
    </lineage>
</organism>
<dbReference type="InterPro" id="IPR007369">
    <property type="entry name" value="Peptidase_A22B_SPP"/>
</dbReference>
<dbReference type="Proteomes" id="UP000012960">
    <property type="component" value="Unplaced"/>
</dbReference>
<protein>
    <submittedName>
        <fullName evidence="2">(wild Malaysian banana) hypothetical protein</fullName>
    </submittedName>
</protein>
<gene>
    <name evidence="2" type="ORF">GSMUA_239400.1</name>
</gene>
<keyword evidence="1" id="KW-0472">Membrane</keyword>
<dbReference type="GO" id="GO:0042500">
    <property type="term" value="F:aspartic endopeptidase activity, intramembrane cleaving"/>
    <property type="evidence" value="ECO:0007669"/>
    <property type="project" value="InterPro"/>
</dbReference>
<reference evidence="2" key="1">
    <citation type="submission" date="2021-03" db="EMBL/GenBank/DDBJ databases">
        <authorList>
            <consortium name="Genoscope - CEA"/>
            <person name="William W."/>
        </authorList>
    </citation>
    <scope>NUCLEOTIDE SEQUENCE</scope>
    <source>
        <strain evidence="2">Doubled-haploid Pahang</strain>
    </source>
</reference>
<dbReference type="EMBL" id="HG996474">
    <property type="protein sequence ID" value="CAG1835971.1"/>
    <property type="molecule type" value="Genomic_DNA"/>
</dbReference>
<dbReference type="PANTHER" id="PTHR12174">
    <property type="entry name" value="SIGNAL PEPTIDE PEPTIDASE"/>
    <property type="match status" value="1"/>
</dbReference>
<evidence type="ECO:0000313" key="4">
    <source>
        <dbReference type="Proteomes" id="UP000012960"/>
    </source>
</evidence>
<evidence type="ECO:0000256" key="1">
    <source>
        <dbReference type="SAM" id="Phobius"/>
    </source>
</evidence>
<dbReference type="EnsemblPlants" id="Ma09_t20510.1">
    <property type="protein sequence ID" value="Ma09_p20510.1"/>
    <property type="gene ID" value="Ma09_g20510"/>
</dbReference>
<dbReference type="Gramene" id="Ma09_t20510.1">
    <property type="protein sequence ID" value="Ma09_p20510.1"/>
    <property type="gene ID" value="Ma09_g20510"/>
</dbReference>
<keyword evidence="1" id="KW-0812">Transmembrane</keyword>
<dbReference type="GO" id="GO:0016020">
    <property type="term" value="C:membrane"/>
    <property type="evidence" value="ECO:0007669"/>
    <property type="project" value="InterPro"/>
</dbReference>
<dbReference type="AlphaFoldDB" id="A0A804KLS8"/>